<evidence type="ECO:0008006" key="2">
    <source>
        <dbReference type="Google" id="ProtNLM"/>
    </source>
</evidence>
<sequence>MSDVTAILRKLQLSRNDLSPDELDYIFTNISVREIVKLCGISSKFNNICKRESLWKLKILNDYGISEPLRGKTWRDSARLFSIFNMIDMGKEWVNGMTYKELLDGADNRGSESLLYLYHLKDKYFKEALGNQTSTSWFYIKYDDIEERLLDEDDIETTGEQRVKIANIMTREFGIISSAISMRYYSYPNLPYHRKIDEDEYPTNANYTGDVRKSTEEIDIAIDELFDYMPYIIEFSDNDDQWSLHSAIYIL</sequence>
<proteinExistence type="predicted"/>
<dbReference type="InterPro" id="IPR036047">
    <property type="entry name" value="F-box-like_dom_sf"/>
</dbReference>
<gene>
    <name evidence="1" type="ORF">LCPAC401_00510</name>
</gene>
<organism evidence="1">
    <name type="scientific">Pithovirus LCPAC401</name>
    <dbReference type="NCBI Taxonomy" id="2506595"/>
    <lineage>
        <taxon>Viruses</taxon>
        <taxon>Pithoviruses</taxon>
    </lineage>
</organism>
<name>A0A481Z931_9VIRU</name>
<dbReference type="SUPFAM" id="SSF81383">
    <property type="entry name" value="F-box domain"/>
    <property type="match status" value="1"/>
</dbReference>
<accession>A0A481Z931</accession>
<reference evidence="1" key="1">
    <citation type="journal article" date="2019" name="MBio">
        <title>Virus Genomes from Deep Sea Sediments Expand the Ocean Megavirome and Support Independent Origins of Viral Gigantism.</title>
        <authorList>
            <person name="Backstrom D."/>
            <person name="Yutin N."/>
            <person name="Jorgensen S.L."/>
            <person name="Dharamshi J."/>
            <person name="Homa F."/>
            <person name="Zaremba-Niedwiedzka K."/>
            <person name="Spang A."/>
            <person name="Wolf Y.I."/>
            <person name="Koonin E.V."/>
            <person name="Ettema T.J."/>
        </authorList>
    </citation>
    <scope>NUCLEOTIDE SEQUENCE</scope>
</reference>
<protein>
    <recommendedName>
        <fullName evidence="2">F-box-like family protein</fullName>
    </recommendedName>
</protein>
<evidence type="ECO:0000313" key="1">
    <source>
        <dbReference type="EMBL" id="QBK92413.1"/>
    </source>
</evidence>
<dbReference type="EMBL" id="MK500577">
    <property type="protein sequence ID" value="QBK92413.1"/>
    <property type="molecule type" value="Genomic_DNA"/>
</dbReference>